<dbReference type="AlphaFoldDB" id="A0A4R8M2D5"/>
<dbReference type="InterPro" id="IPR016155">
    <property type="entry name" value="Mopterin_synth/thiamin_S_b"/>
</dbReference>
<reference evidence="1 2" key="1">
    <citation type="submission" date="2019-03" db="EMBL/GenBank/DDBJ databases">
        <title>Genomic Encyclopedia of Type Strains, Phase IV (KMG-IV): sequencing the most valuable type-strain genomes for metagenomic binning, comparative biology and taxonomic classification.</title>
        <authorList>
            <person name="Goeker M."/>
        </authorList>
    </citation>
    <scope>NUCLEOTIDE SEQUENCE [LARGE SCALE GENOMIC DNA]</scope>
    <source>
        <strain evidence="1 2">DSM 25964</strain>
    </source>
</reference>
<organism evidence="1 2">
    <name type="scientific">Aminivibrio pyruvatiphilus</name>
    <dbReference type="NCBI Taxonomy" id="1005740"/>
    <lineage>
        <taxon>Bacteria</taxon>
        <taxon>Thermotogati</taxon>
        <taxon>Synergistota</taxon>
        <taxon>Synergistia</taxon>
        <taxon>Synergistales</taxon>
        <taxon>Aminobacteriaceae</taxon>
        <taxon>Aminivibrio</taxon>
    </lineage>
</organism>
<dbReference type="Proteomes" id="UP000295066">
    <property type="component" value="Unassembled WGS sequence"/>
</dbReference>
<dbReference type="InterPro" id="IPR003749">
    <property type="entry name" value="ThiS/MoaD-like"/>
</dbReference>
<evidence type="ECO:0000313" key="2">
    <source>
        <dbReference type="Proteomes" id="UP000295066"/>
    </source>
</evidence>
<dbReference type="InterPro" id="IPR012675">
    <property type="entry name" value="Beta-grasp_dom_sf"/>
</dbReference>
<accession>A0A4R8M2D5</accession>
<dbReference type="Gene3D" id="3.10.20.30">
    <property type="match status" value="1"/>
</dbReference>
<name>A0A4R8M2D5_9BACT</name>
<evidence type="ECO:0000313" key="1">
    <source>
        <dbReference type="EMBL" id="TDY58041.1"/>
    </source>
</evidence>
<dbReference type="SUPFAM" id="SSF54285">
    <property type="entry name" value="MoaD/ThiS"/>
    <property type="match status" value="1"/>
</dbReference>
<protein>
    <submittedName>
        <fullName evidence="1">ThiS family protein</fullName>
    </submittedName>
</protein>
<dbReference type="Pfam" id="PF02597">
    <property type="entry name" value="ThiS"/>
    <property type="match status" value="1"/>
</dbReference>
<dbReference type="EMBL" id="SORI01000015">
    <property type="protein sequence ID" value="TDY58041.1"/>
    <property type="molecule type" value="Genomic_DNA"/>
</dbReference>
<keyword evidence="2" id="KW-1185">Reference proteome</keyword>
<sequence length="74" mass="8064">MAVTIRLLGLFRQYGPPEPWEVAAGERSIGELLAEIEEKAHAGYIPIVNGERKSKTYVPAEGDEIKIMPLVTGG</sequence>
<proteinExistence type="predicted"/>
<gene>
    <name evidence="1" type="ORF">C8D99_11559</name>
</gene>
<dbReference type="RefSeq" id="WP_133958206.1">
    <property type="nucleotide sequence ID" value="NZ_SORI01000015.1"/>
</dbReference>
<comment type="caution">
    <text evidence="1">The sequence shown here is derived from an EMBL/GenBank/DDBJ whole genome shotgun (WGS) entry which is preliminary data.</text>
</comment>